<accession>A0A2P8FI74</accession>
<organism evidence="1 2">
    <name type="scientific">Dyadobacter jiangsuensis</name>
    <dbReference type="NCBI Taxonomy" id="1591085"/>
    <lineage>
        <taxon>Bacteria</taxon>
        <taxon>Pseudomonadati</taxon>
        <taxon>Bacteroidota</taxon>
        <taxon>Cytophagia</taxon>
        <taxon>Cytophagales</taxon>
        <taxon>Spirosomataceae</taxon>
        <taxon>Dyadobacter</taxon>
    </lineage>
</organism>
<dbReference type="Proteomes" id="UP000241964">
    <property type="component" value="Unassembled WGS sequence"/>
</dbReference>
<evidence type="ECO:0008006" key="3">
    <source>
        <dbReference type="Google" id="ProtNLM"/>
    </source>
</evidence>
<dbReference type="Gene3D" id="3.20.20.100">
    <property type="entry name" value="NADP-dependent oxidoreductase domain"/>
    <property type="match status" value="1"/>
</dbReference>
<protein>
    <recommendedName>
        <fullName evidence="3">Aldo/keto reductase family protein</fullName>
    </recommendedName>
</protein>
<sequence>MQAIADKYYVSIVQLGIRYPLELDLLPLPKTANPAHMKSNADVGFKISQNDMELLNQIQPIRDDGAASHLPVFTNK</sequence>
<keyword evidence="2" id="KW-1185">Reference proteome</keyword>
<evidence type="ECO:0000313" key="2">
    <source>
        <dbReference type="Proteomes" id="UP000241964"/>
    </source>
</evidence>
<comment type="caution">
    <text evidence="1">The sequence shown here is derived from an EMBL/GenBank/DDBJ whole genome shotgun (WGS) entry which is preliminary data.</text>
</comment>
<gene>
    <name evidence="1" type="ORF">CLV60_12230</name>
</gene>
<dbReference type="RefSeq" id="WP_170118913.1">
    <property type="nucleotide sequence ID" value="NZ_PYAS01000022.1"/>
</dbReference>
<reference evidence="1 2" key="1">
    <citation type="submission" date="2018-03" db="EMBL/GenBank/DDBJ databases">
        <title>Genomic Encyclopedia of Archaeal and Bacterial Type Strains, Phase II (KMG-II): from individual species to whole genera.</title>
        <authorList>
            <person name="Goeker M."/>
        </authorList>
    </citation>
    <scope>NUCLEOTIDE SEQUENCE [LARGE SCALE GENOMIC DNA]</scope>
    <source>
        <strain evidence="1 2">DSM 29057</strain>
    </source>
</reference>
<dbReference type="SUPFAM" id="SSF51430">
    <property type="entry name" value="NAD(P)-linked oxidoreductase"/>
    <property type="match status" value="1"/>
</dbReference>
<proteinExistence type="predicted"/>
<evidence type="ECO:0000313" key="1">
    <source>
        <dbReference type="EMBL" id="PSL21413.1"/>
    </source>
</evidence>
<dbReference type="InterPro" id="IPR036812">
    <property type="entry name" value="NAD(P)_OxRdtase_dom_sf"/>
</dbReference>
<dbReference type="EMBL" id="PYAS01000022">
    <property type="protein sequence ID" value="PSL21413.1"/>
    <property type="molecule type" value="Genomic_DNA"/>
</dbReference>
<dbReference type="AlphaFoldDB" id="A0A2P8FI74"/>
<name>A0A2P8FI74_9BACT</name>